<gene>
    <name evidence="1" type="ORF">JCGZ_14906</name>
</gene>
<dbReference type="AlphaFoldDB" id="A0A067LNF0"/>
<evidence type="ECO:0000313" key="1">
    <source>
        <dbReference type="EMBL" id="KDP45999.1"/>
    </source>
</evidence>
<name>A0A067LNF0_JATCU</name>
<dbReference type="Proteomes" id="UP000027138">
    <property type="component" value="Unassembled WGS sequence"/>
</dbReference>
<dbReference type="EMBL" id="KK914223">
    <property type="protein sequence ID" value="KDP45999.1"/>
    <property type="molecule type" value="Genomic_DNA"/>
</dbReference>
<proteinExistence type="predicted"/>
<accession>A0A067LNF0</accession>
<protein>
    <submittedName>
        <fullName evidence="1">Uncharacterized protein</fullName>
    </submittedName>
</protein>
<sequence>MDGMVIRGAKDEVIWLIRVGVAEKTKRRLKMSLPDRKEITASPVIVVLAINGNGEVVAAVRRWQCWSDQQ</sequence>
<organism evidence="1 2">
    <name type="scientific">Jatropha curcas</name>
    <name type="common">Barbados nut</name>
    <dbReference type="NCBI Taxonomy" id="180498"/>
    <lineage>
        <taxon>Eukaryota</taxon>
        <taxon>Viridiplantae</taxon>
        <taxon>Streptophyta</taxon>
        <taxon>Embryophyta</taxon>
        <taxon>Tracheophyta</taxon>
        <taxon>Spermatophyta</taxon>
        <taxon>Magnoliopsida</taxon>
        <taxon>eudicotyledons</taxon>
        <taxon>Gunneridae</taxon>
        <taxon>Pentapetalae</taxon>
        <taxon>rosids</taxon>
        <taxon>fabids</taxon>
        <taxon>Malpighiales</taxon>
        <taxon>Euphorbiaceae</taxon>
        <taxon>Crotonoideae</taxon>
        <taxon>Jatropheae</taxon>
        <taxon>Jatropha</taxon>
    </lineage>
</organism>
<reference evidence="1 2" key="1">
    <citation type="journal article" date="2014" name="PLoS ONE">
        <title>Global Analysis of Gene Expression Profiles in Physic Nut (Jatropha curcas L.) Seedlings Exposed to Salt Stress.</title>
        <authorList>
            <person name="Zhang L."/>
            <person name="Zhang C."/>
            <person name="Wu P."/>
            <person name="Chen Y."/>
            <person name="Li M."/>
            <person name="Jiang H."/>
            <person name="Wu G."/>
        </authorList>
    </citation>
    <scope>NUCLEOTIDE SEQUENCE [LARGE SCALE GENOMIC DNA]</scope>
    <source>
        <strain evidence="2">cv. GZQX0401</strain>
        <tissue evidence="1">Young leaves</tissue>
    </source>
</reference>
<evidence type="ECO:0000313" key="2">
    <source>
        <dbReference type="Proteomes" id="UP000027138"/>
    </source>
</evidence>
<keyword evidence="2" id="KW-1185">Reference proteome</keyword>